<dbReference type="EMBL" id="JADEWU010000017">
    <property type="protein sequence ID" value="MBE9143487.1"/>
    <property type="molecule type" value="Genomic_DNA"/>
</dbReference>
<gene>
    <name evidence="2" type="ORF">IQ236_09645</name>
</gene>
<proteinExistence type="predicted"/>
<dbReference type="InterPro" id="IPR024983">
    <property type="entry name" value="CHAT_dom"/>
</dbReference>
<feature type="domain" description="CHAT" evidence="1">
    <location>
        <begin position="170"/>
        <end position="332"/>
    </location>
</feature>
<dbReference type="Pfam" id="PF12770">
    <property type="entry name" value="CHAT"/>
    <property type="match status" value="1"/>
</dbReference>
<evidence type="ECO:0000259" key="1">
    <source>
        <dbReference type="Pfam" id="PF12770"/>
    </source>
</evidence>
<organism evidence="2 3">
    <name type="scientific">Planktothrix mougeotii LEGE 06226</name>
    <dbReference type="NCBI Taxonomy" id="1828728"/>
    <lineage>
        <taxon>Bacteria</taxon>
        <taxon>Bacillati</taxon>
        <taxon>Cyanobacteriota</taxon>
        <taxon>Cyanophyceae</taxon>
        <taxon>Oscillatoriophycideae</taxon>
        <taxon>Oscillatoriales</taxon>
        <taxon>Microcoleaceae</taxon>
        <taxon>Planktothrix</taxon>
    </lineage>
</organism>
<name>A0ABR9UAN1_9CYAN</name>
<evidence type="ECO:0000313" key="3">
    <source>
        <dbReference type="Proteomes" id="UP000640725"/>
    </source>
</evidence>
<evidence type="ECO:0000313" key="2">
    <source>
        <dbReference type="EMBL" id="MBE9143487.1"/>
    </source>
</evidence>
<keyword evidence="3" id="KW-1185">Reference proteome</keyword>
<accession>A0ABR9UAN1</accession>
<reference evidence="2 3" key="1">
    <citation type="submission" date="2020-10" db="EMBL/GenBank/DDBJ databases">
        <authorList>
            <person name="Castelo-Branco R."/>
            <person name="Eusebio N."/>
            <person name="Adriana R."/>
            <person name="Vieira A."/>
            <person name="Brugerolle De Fraissinette N."/>
            <person name="Rezende De Castro R."/>
            <person name="Schneider M.P."/>
            <person name="Vasconcelos V."/>
            <person name="Leao P.N."/>
        </authorList>
    </citation>
    <scope>NUCLEOTIDE SEQUENCE [LARGE SCALE GENOMIC DNA]</scope>
    <source>
        <strain evidence="2 3">LEGE 06226</strain>
    </source>
</reference>
<protein>
    <submittedName>
        <fullName evidence="2">CHAT domain-containing protein</fullName>
    </submittedName>
</protein>
<sequence>MAKLGVLTFAEGDFDNRGFSVTLQLREEGKPATIQETGALPPDPELIEYYNSWKVTYYGFLGIKVRVLKPKAGQITNFSIGDVNTKADNLSQHFNQWLKSPQFSHVREELIAHLKEDDEVRFIIQTANRDLRKLPWHLWDILERYPKAEISVGAPKFKQVTAAKVANNHVNILAILGDDEGINVEEDRKFLDSIPGAKVEFLVKPNRQELNDKLWEQSWDILFFAGHSRTEGETGILDINKTESLTIPDLRYALKKAIEKGLQLAIFNSCDGLGLAQDLADLNLPQMIVMREPVPDKVAQEFLKYFLGSFSGGQSFYLAVKEARERLQGLESHFPCASWLPVICQNPAEQPLTRQNLQERRLYPGWKERITTYIKKYRLREFTIGFLAILIAILTHSYNAGKAPSISYRHLTGINGYPTLTLSLLKPTLEDKVIKKILSEVLQIEHPPVVYSDNPVFESVERFKHESGNDGFISEVNNLLDTPNNFAMNYSINESNVTKKGNISLHGSANSEKISQTRQKHFDNTMEAENYAYTLPPYASFFMPFQDSIEDAPYTSLVKESESPQNFILQYPKFSEVSKLAKYYGLFDNQTNIWIQRIIKNNPNARGFFSFLYLFQEQPNYSIFNGNDWKDDSCIPSPIQNYNLLLSQLDSVPYIKLMDVKNLKSYPINLKSIGYNLLNKSPYELTIIDQRELVFKKASTKIDKDININLDPGQHLFIPIEFGFYTIPLNLNKTFGKYIDLDDSQKIEISQKGKPLYISQPLPESIYKKLEQPPDSELERAKINKYLLVSKNLSKNFVAKTSTLEELLNKIPKRFAVGSILNVSYLEINDTKIMISPPKDEPIFYISSSFGLGC</sequence>
<comment type="caution">
    <text evidence="2">The sequence shown here is derived from an EMBL/GenBank/DDBJ whole genome shotgun (WGS) entry which is preliminary data.</text>
</comment>
<dbReference type="RefSeq" id="WP_193869067.1">
    <property type="nucleotide sequence ID" value="NZ_JADEWU010000017.1"/>
</dbReference>
<dbReference type="Proteomes" id="UP000640725">
    <property type="component" value="Unassembled WGS sequence"/>
</dbReference>